<keyword evidence="3" id="KW-0547">Nucleotide-binding</keyword>
<dbReference type="PROSITE" id="PS50893">
    <property type="entry name" value="ABC_TRANSPORTER_2"/>
    <property type="match status" value="1"/>
</dbReference>
<dbReference type="InterPro" id="IPR003593">
    <property type="entry name" value="AAA+_ATPase"/>
</dbReference>
<evidence type="ECO:0000259" key="5">
    <source>
        <dbReference type="PROSITE" id="PS50893"/>
    </source>
</evidence>
<feature type="domain" description="ABC transporter" evidence="5">
    <location>
        <begin position="2"/>
        <end position="250"/>
    </location>
</feature>
<keyword evidence="7" id="KW-1185">Reference proteome</keyword>
<dbReference type="GO" id="GO:0005524">
    <property type="term" value="F:ATP binding"/>
    <property type="evidence" value="ECO:0007669"/>
    <property type="project" value="UniProtKB-KW"/>
</dbReference>
<dbReference type="RefSeq" id="WP_209455822.1">
    <property type="nucleotide sequence ID" value="NZ_BAAACS010000017.1"/>
</dbReference>
<comment type="caution">
    <text evidence="6">The sequence shown here is derived from an EMBL/GenBank/DDBJ whole genome shotgun (WGS) entry which is preliminary data.</text>
</comment>
<dbReference type="SUPFAM" id="SSF52540">
    <property type="entry name" value="P-loop containing nucleoside triphosphate hydrolases"/>
    <property type="match status" value="1"/>
</dbReference>
<gene>
    <name evidence="6" type="ORF">J2Z43_000671</name>
</gene>
<protein>
    <submittedName>
        <fullName evidence="6">Sodium transport system ATP-binding protein</fullName>
    </submittedName>
</protein>
<dbReference type="Pfam" id="PF00005">
    <property type="entry name" value="ABC_tran"/>
    <property type="match status" value="1"/>
</dbReference>
<organism evidence="6 7">
    <name type="scientific">Metaclostridioides mangenotii</name>
    <dbReference type="NCBI Taxonomy" id="1540"/>
    <lineage>
        <taxon>Bacteria</taxon>
        <taxon>Bacillati</taxon>
        <taxon>Bacillota</taxon>
        <taxon>Clostridia</taxon>
        <taxon>Peptostreptococcales</taxon>
        <taxon>Peptostreptococcaceae</taxon>
        <taxon>Metaclostridioides</taxon>
    </lineage>
</organism>
<evidence type="ECO:0000313" key="7">
    <source>
        <dbReference type="Proteomes" id="UP000767291"/>
    </source>
</evidence>
<dbReference type="Proteomes" id="UP000767291">
    <property type="component" value="Unassembled WGS sequence"/>
</dbReference>
<dbReference type="PANTHER" id="PTHR42711:SF5">
    <property type="entry name" value="ABC TRANSPORTER ATP-BINDING PROTEIN NATA"/>
    <property type="match status" value="1"/>
</dbReference>
<dbReference type="Gene3D" id="3.40.50.300">
    <property type="entry name" value="P-loop containing nucleotide triphosphate hydrolases"/>
    <property type="match status" value="1"/>
</dbReference>
<evidence type="ECO:0000256" key="2">
    <source>
        <dbReference type="ARBA" id="ARBA00022448"/>
    </source>
</evidence>
<dbReference type="InterPro" id="IPR027417">
    <property type="entry name" value="P-loop_NTPase"/>
</dbReference>
<keyword evidence="2" id="KW-0813">Transport</keyword>
<keyword evidence="4 6" id="KW-0067">ATP-binding</keyword>
<evidence type="ECO:0000313" key="6">
    <source>
        <dbReference type="EMBL" id="MBP1854281.1"/>
    </source>
</evidence>
<dbReference type="SMART" id="SM00382">
    <property type="entry name" value="AAA"/>
    <property type="match status" value="1"/>
</dbReference>
<accession>A0ABS4E8K7</accession>
<reference evidence="6 7" key="1">
    <citation type="submission" date="2021-03" db="EMBL/GenBank/DDBJ databases">
        <title>Genomic Encyclopedia of Type Strains, Phase IV (KMG-IV): sequencing the most valuable type-strain genomes for metagenomic binning, comparative biology and taxonomic classification.</title>
        <authorList>
            <person name="Goeker M."/>
        </authorList>
    </citation>
    <scope>NUCLEOTIDE SEQUENCE [LARGE SCALE GENOMIC DNA]</scope>
    <source>
        <strain evidence="6 7">DSM 1289</strain>
    </source>
</reference>
<comment type="similarity">
    <text evidence="1">Belongs to the ABC transporter superfamily.</text>
</comment>
<sequence>MIEVNSLSKIFTKEVKDKKNKKKRFKTKKEDFLAVNNVSFKANRGEIVGILGPNGAGKTTLLRMLGGILTPTSGEIIVGGHDYLVDKNLAKKEIGYLSGNTKLYGRLSPRELMNIFGNLYEMDKSDIERKIESIIRVMDLEGFIDNRIENLSTGQTQRTSIARCLIHSPEVYIFDEPTLGLDVLSSSSIIEFMKYEKANGKTVLYSTHYMEEAETLCDKIIMIHQGRVIAQGTSEELKQKTDKSNLRDVFIELVKERGEYDEI</sequence>
<evidence type="ECO:0000256" key="1">
    <source>
        <dbReference type="ARBA" id="ARBA00005417"/>
    </source>
</evidence>
<dbReference type="InterPro" id="IPR050763">
    <property type="entry name" value="ABC_transporter_ATP-binding"/>
</dbReference>
<dbReference type="EMBL" id="JAGGJX010000001">
    <property type="protein sequence ID" value="MBP1854281.1"/>
    <property type="molecule type" value="Genomic_DNA"/>
</dbReference>
<dbReference type="PANTHER" id="PTHR42711">
    <property type="entry name" value="ABC TRANSPORTER ATP-BINDING PROTEIN"/>
    <property type="match status" value="1"/>
</dbReference>
<dbReference type="InterPro" id="IPR003439">
    <property type="entry name" value="ABC_transporter-like_ATP-bd"/>
</dbReference>
<evidence type="ECO:0000256" key="4">
    <source>
        <dbReference type="ARBA" id="ARBA00022840"/>
    </source>
</evidence>
<name>A0ABS4E8K7_9FIRM</name>
<proteinExistence type="inferred from homology"/>
<evidence type="ECO:0000256" key="3">
    <source>
        <dbReference type="ARBA" id="ARBA00022741"/>
    </source>
</evidence>